<dbReference type="InterPro" id="IPR052674">
    <property type="entry name" value="SelWTH-like"/>
</dbReference>
<dbReference type="GO" id="GO:0005794">
    <property type="term" value="C:Golgi apparatus"/>
    <property type="evidence" value="ECO:0007669"/>
    <property type="project" value="TreeGrafter"/>
</dbReference>
<dbReference type="GeneTree" id="ENSGT00940000163832"/>
<keyword evidence="1" id="KW-0676">Redox-active center</keyword>
<feature type="region of interest" description="Disordered" evidence="2">
    <location>
        <begin position="28"/>
        <end position="59"/>
    </location>
</feature>
<evidence type="ECO:0000256" key="2">
    <source>
        <dbReference type="SAM" id="MobiDB-lite"/>
    </source>
</evidence>
<reference evidence="3" key="1">
    <citation type="submission" date="2023-09" db="UniProtKB">
        <authorList>
            <consortium name="Ensembl"/>
        </authorList>
    </citation>
    <scope>IDENTIFICATION</scope>
</reference>
<feature type="compositionally biased region" description="Basic and acidic residues" evidence="2">
    <location>
        <begin position="30"/>
        <end position="50"/>
    </location>
</feature>
<dbReference type="PANTHER" id="PTHR33638:SF1">
    <property type="entry name" value="SELENOPROTEIN H"/>
    <property type="match status" value="1"/>
</dbReference>
<dbReference type="InterPro" id="IPR011893">
    <property type="entry name" value="Selenoprotein_Rdx-typ"/>
</dbReference>
<proteinExistence type="predicted"/>
<dbReference type="STRING" id="303518.ENSPNYP00000022909"/>
<dbReference type="Ensembl" id="ENSPNYT00000023471.1">
    <property type="protein sequence ID" value="ENSPNYP00000022909.1"/>
    <property type="gene ID" value="ENSPNYG00000017293.1"/>
</dbReference>
<sequence length="130" mass="14293">MRYGGTNSRNSQTQNCACVFVGRGGKKRKAEVQAEEEKPSVEEKKGRGEDESSQEVYGRNAEEVKSALLAAHPELTVVLNPGKPRRNSFEITLLDGETSLWTGIKKGPPRKLKFPQPDVVVSALQEVLKA</sequence>
<evidence type="ECO:0000313" key="3">
    <source>
        <dbReference type="Ensembl" id="ENSPNYP00000022909.1"/>
    </source>
</evidence>
<dbReference type="AlphaFoldDB" id="A0A3B4GL69"/>
<dbReference type="PANTHER" id="PTHR33638">
    <property type="entry name" value="SELENOPROTEIN H"/>
    <property type="match status" value="1"/>
</dbReference>
<evidence type="ECO:0000256" key="1">
    <source>
        <dbReference type="ARBA" id="ARBA00023284"/>
    </source>
</evidence>
<accession>A0A3B4GL69</accession>
<name>A0A3B4GL69_9CICH</name>
<protein>
    <submittedName>
        <fullName evidence="3">Selenoprotein H</fullName>
    </submittedName>
</protein>
<organism evidence="3">
    <name type="scientific">Pundamilia nyererei</name>
    <dbReference type="NCBI Taxonomy" id="303518"/>
    <lineage>
        <taxon>Eukaryota</taxon>
        <taxon>Metazoa</taxon>
        <taxon>Chordata</taxon>
        <taxon>Craniata</taxon>
        <taxon>Vertebrata</taxon>
        <taxon>Euteleostomi</taxon>
        <taxon>Actinopterygii</taxon>
        <taxon>Neopterygii</taxon>
        <taxon>Teleostei</taxon>
        <taxon>Neoteleostei</taxon>
        <taxon>Acanthomorphata</taxon>
        <taxon>Ovalentaria</taxon>
        <taxon>Cichlomorphae</taxon>
        <taxon>Cichliformes</taxon>
        <taxon>Cichlidae</taxon>
        <taxon>African cichlids</taxon>
        <taxon>Pseudocrenilabrinae</taxon>
        <taxon>Haplochromini</taxon>
        <taxon>Pundamilia</taxon>
    </lineage>
</organism>
<dbReference type="NCBIfam" id="TIGR02174">
    <property type="entry name" value="CXXU_selWTH"/>
    <property type="match status" value="1"/>
</dbReference>